<organism evidence="1 2">
    <name type="scientific">Papaver atlanticum</name>
    <dbReference type="NCBI Taxonomy" id="357466"/>
    <lineage>
        <taxon>Eukaryota</taxon>
        <taxon>Viridiplantae</taxon>
        <taxon>Streptophyta</taxon>
        <taxon>Embryophyta</taxon>
        <taxon>Tracheophyta</taxon>
        <taxon>Spermatophyta</taxon>
        <taxon>Magnoliopsida</taxon>
        <taxon>Ranunculales</taxon>
        <taxon>Papaveraceae</taxon>
        <taxon>Papaveroideae</taxon>
        <taxon>Papaver</taxon>
    </lineage>
</organism>
<name>A0AAD4XNE4_9MAGN</name>
<proteinExistence type="predicted"/>
<sequence>MKTPKEDTEGEGVGRYFESYKSKLLFVNIQKTKKEEETNKWFIYLIVGLSGIGKAKHFELPRFLRVQSDGGWIDSTTTVLSSIG</sequence>
<protein>
    <submittedName>
        <fullName evidence="1">Uncharacterized protein</fullName>
    </submittedName>
</protein>
<gene>
    <name evidence="1" type="ORF">MKW98_028367</name>
</gene>
<dbReference type="Proteomes" id="UP001202328">
    <property type="component" value="Unassembled WGS sequence"/>
</dbReference>
<reference evidence="1" key="1">
    <citation type="submission" date="2022-04" db="EMBL/GenBank/DDBJ databases">
        <title>A functionally conserved STORR gene fusion in Papaver species that diverged 16.8 million years ago.</title>
        <authorList>
            <person name="Catania T."/>
        </authorList>
    </citation>
    <scope>NUCLEOTIDE SEQUENCE</scope>
    <source>
        <strain evidence="1">S-188037</strain>
    </source>
</reference>
<dbReference type="EMBL" id="JAJJMB010008071">
    <property type="protein sequence ID" value="KAI3926231.1"/>
    <property type="molecule type" value="Genomic_DNA"/>
</dbReference>
<comment type="caution">
    <text evidence="1">The sequence shown here is derived from an EMBL/GenBank/DDBJ whole genome shotgun (WGS) entry which is preliminary data.</text>
</comment>
<accession>A0AAD4XNE4</accession>
<evidence type="ECO:0000313" key="1">
    <source>
        <dbReference type="EMBL" id="KAI3926231.1"/>
    </source>
</evidence>
<dbReference type="AlphaFoldDB" id="A0AAD4XNE4"/>
<keyword evidence="2" id="KW-1185">Reference proteome</keyword>
<evidence type="ECO:0000313" key="2">
    <source>
        <dbReference type="Proteomes" id="UP001202328"/>
    </source>
</evidence>